<dbReference type="AlphaFoldDB" id="A0A150QQM9"/>
<dbReference type="InterPro" id="IPR001387">
    <property type="entry name" value="Cro/C1-type_HTH"/>
</dbReference>
<proteinExistence type="predicted"/>
<protein>
    <submittedName>
        <fullName evidence="3">Cro/Cl family transcriptional regulator</fullName>
    </submittedName>
</protein>
<dbReference type="GO" id="GO:0005829">
    <property type="term" value="C:cytosol"/>
    <property type="evidence" value="ECO:0007669"/>
    <property type="project" value="TreeGrafter"/>
</dbReference>
<dbReference type="SUPFAM" id="SSF47413">
    <property type="entry name" value="lambda repressor-like DNA-binding domains"/>
    <property type="match status" value="1"/>
</dbReference>
<accession>A0A150QQM9</accession>
<evidence type="ECO:0000256" key="1">
    <source>
        <dbReference type="ARBA" id="ARBA00023125"/>
    </source>
</evidence>
<evidence type="ECO:0000259" key="2">
    <source>
        <dbReference type="PROSITE" id="PS50943"/>
    </source>
</evidence>
<dbReference type="InterPro" id="IPR010982">
    <property type="entry name" value="Lambda_DNA-bd_dom_sf"/>
</dbReference>
<organism evidence="3 4">
    <name type="scientific">Sorangium cellulosum</name>
    <name type="common">Polyangium cellulosum</name>
    <dbReference type="NCBI Taxonomy" id="56"/>
    <lineage>
        <taxon>Bacteria</taxon>
        <taxon>Pseudomonadati</taxon>
        <taxon>Myxococcota</taxon>
        <taxon>Polyangia</taxon>
        <taxon>Polyangiales</taxon>
        <taxon>Polyangiaceae</taxon>
        <taxon>Sorangium</taxon>
    </lineage>
</organism>
<evidence type="ECO:0000313" key="4">
    <source>
        <dbReference type="Proteomes" id="UP000075635"/>
    </source>
</evidence>
<dbReference type="PANTHER" id="PTHR46797:SF1">
    <property type="entry name" value="METHYLPHOSPHONATE SYNTHASE"/>
    <property type="match status" value="1"/>
</dbReference>
<dbReference type="GO" id="GO:0003677">
    <property type="term" value="F:DNA binding"/>
    <property type="evidence" value="ECO:0007669"/>
    <property type="project" value="UniProtKB-KW"/>
</dbReference>
<dbReference type="GO" id="GO:0003700">
    <property type="term" value="F:DNA-binding transcription factor activity"/>
    <property type="evidence" value="ECO:0007669"/>
    <property type="project" value="TreeGrafter"/>
</dbReference>
<feature type="domain" description="HTH cro/C1-type" evidence="2">
    <location>
        <begin position="17"/>
        <end position="71"/>
    </location>
</feature>
<dbReference type="InterPro" id="IPR050807">
    <property type="entry name" value="TransReg_Diox_bact_type"/>
</dbReference>
<name>A0A150QQM9_SORCE</name>
<dbReference type="Proteomes" id="UP000075635">
    <property type="component" value="Unassembled WGS sequence"/>
</dbReference>
<dbReference type="Gene3D" id="1.10.260.40">
    <property type="entry name" value="lambda repressor-like DNA-binding domains"/>
    <property type="match status" value="1"/>
</dbReference>
<reference evidence="3 4" key="1">
    <citation type="submission" date="2014-02" db="EMBL/GenBank/DDBJ databases">
        <title>The small core and large imbalanced accessory genome model reveals a collaborative survival strategy of Sorangium cellulosum strains in nature.</title>
        <authorList>
            <person name="Han K."/>
            <person name="Peng R."/>
            <person name="Blom J."/>
            <person name="Li Y.-Z."/>
        </authorList>
    </citation>
    <scope>NUCLEOTIDE SEQUENCE [LARGE SCALE GENOMIC DNA]</scope>
    <source>
        <strain evidence="3 4">So0011-07</strain>
    </source>
</reference>
<dbReference type="Pfam" id="PF01381">
    <property type="entry name" value="HTH_3"/>
    <property type="match status" value="1"/>
</dbReference>
<gene>
    <name evidence="3" type="ORF">BE17_00440</name>
</gene>
<comment type="caution">
    <text evidence="3">The sequence shown here is derived from an EMBL/GenBank/DDBJ whole genome shotgun (WGS) entry which is preliminary data.</text>
</comment>
<evidence type="ECO:0000313" key="3">
    <source>
        <dbReference type="EMBL" id="KYF70315.1"/>
    </source>
</evidence>
<dbReference type="PROSITE" id="PS50943">
    <property type="entry name" value="HTH_CROC1"/>
    <property type="match status" value="1"/>
</dbReference>
<sequence>MEPIETDTIFRYIAANVQRLRVRRGLTQDELAAAADVSPGLLHRLERAKTNVSVAALVAIANALGVTPAALFRPAAMPETTRGRPRKRLAGP</sequence>
<keyword evidence="1" id="KW-0238">DNA-binding</keyword>
<dbReference type="CDD" id="cd00093">
    <property type="entry name" value="HTH_XRE"/>
    <property type="match status" value="1"/>
</dbReference>
<dbReference type="EMBL" id="JEMB01003594">
    <property type="protein sequence ID" value="KYF70315.1"/>
    <property type="molecule type" value="Genomic_DNA"/>
</dbReference>
<dbReference type="SMART" id="SM00530">
    <property type="entry name" value="HTH_XRE"/>
    <property type="match status" value="1"/>
</dbReference>
<dbReference type="PANTHER" id="PTHR46797">
    <property type="entry name" value="HTH-TYPE TRANSCRIPTIONAL REGULATOR"/>
    <property type="match status" value="1"/>
</dbReference>